<evidence type="ECO:0000313" key="6">
    <source>
        <dbReference type="EMBL" id="UUO16122.1"/>
    </source>
</evidence>
<keyword evidence="7" id="KW-1185">Reference proteome</keyword>
<evidence type="ECO:0000256" key="4">
    <source>
        <dbReference type="RuleBase" id="RU367119"/>
    </source>
</evidence>
<evidence type="ECO:0000256" key="1">
    <source>
        <dbReference type="ARBA" id="ARBA00008725"/>
    </source>
</evidence>
<gene>
    <name evidence="6" type="ORF">NG743_03470</name>
</gene>
<feature type="signal peptide" evidence="4">
    <location>
        <begin position="1"/>
        <end position="28"/>
    </location>
</feature>
<accession>A0ABY5LZD8</accession>
<keyword evidence="2 4" id="KW-0813">Transport</keyword>
<feature type="domain" description="PBP" evidence="5">
    <location>
        <begin position="33"/>
        <end position="289"/>
    </location>
</feature>
<evidence type="ECO:0000256" key="2">
    <source>
        <dbReference type="ARBA" id="ARBA00022448"/>
    </source>
</evidence>
<dbReference type="InterPro" id="IPR011862">
    <property type="entry name" value="Phos-bd"/>
</dbReference>
<dbReference type="PROSITE" id="PS51257">
    <property type="entry name" value="PROKAR_LIPOPROTEIN"/>
    <property type="match status" value="1"/>
</dbReference>
<dbReference type="RefSeq" id="WP_257121525.1">
    <property type="nucleotide sequence ID" value="NZ_CP099464.1"/>
</dbReference>
<dbReference type="Gene3D" id="3.40.190.10">
    <property type="entry name" value="Periplasmic binding protein-like II"/>
    <property type="match status" value="2"/>
</dbReference>
<dbReference type="Proteomes" id="UP001057561">
    <property type="component" value="Chromosome"/>
</dbReference>
<dbReference type="CDD" id="cd13654">
    <property type="entry name" value="PBP2_phosphate_like_2"/>
    <property type="match status" value="1"/>
</dbReference>
<dbReference type="SUPFAM" id="SSF53850">
    <property type="entry name" value="Periplasmic binding protein-like II"/>
    <property type="match status" value="1"/>
</dbReference>
<dbReference type="InterPro" id="IPR050811">
    <property type="entry name" value="Phosphate_ABC_transporter"/>
</dbReference>
<name>A0ABY5LZD8_9CYAN</name>
<dbReference type="Pfam" id="PF12849">
    <property type="entry name" value="PBP_like_2"/>
    <property type="match status" value="1"/>
</dbReference>
<dbReference type="EMBL" id="CP099464">
    <property type="protein sequence ID" value="UUO16122.1"/>
    <property type="molecule type" value="Genomic_DNA"/>
</dbReference>
<keyword evidence="4" id="KW-0592">Phosphate transport</keyword>
<evidence type="ECO:0000313" key="7">
    <source>
        <dbReference type="Proteomes" id="UP001057561"/>
    </source>
</evidence>
<protein>
    <recommendedName>
        <fullName evidence="4">Phosphate-binding protein</fullName>
    </recommendedName>
</protein>
<dbReference type="InterPro" id="IPR024370">
    <property type="entry name" value="PBP_domain"/>
</dbReference>
<sequence>MKIVTKNLLQPIFSLTFLVGLSALVSSCQPSQPNETTAAIKIDGSDTVYPITQEVSNDYNFQKNNGKSPSVKAIELNSSGTSSGFKKFCLGETDINNASRPIHTHEIKKCTQNNVTFLELPIGFDAITIVVNSENNWAQDITLAELKKIWEPSAEGKITTWNQIRSTWPNKPLNLFGPDKDSGTFDYFTEIAVGQEGTIRKDYKADKNYKIIESKVSSDINALAFIPYSYYNSSKDTLKALSVDSGTGAVMPSRTSVKWGKYRPLSRPLFIYVSYKSLRQKPDMREFLELYMDKAPEFVSAIGDVPLTDHAYKLNKIHFNKGKVGTVFEGKSQFNLSLEQVLQKQAKF</sequence>
<evidence type="ECO:0000256" key="3">
    <source>
        <dbReference type="ARBA" id="ARBA00022729"/>
    </source>
</evidence>
<feature type="chain" id="PRO_5044957273" description="Phosphate-binding protein" evidence="4">
    <location>
        <begin position="29"/>
        <end position="348"/>
    </location>
</feature>
<organism evidence="6 7">
    <name type="scientific">Dolichospermum heterosporum TAC447</name>
    <dbReference type="NCBI Taxonomy" id="747523"/>
    <lineage>
        <taxon>Bacteria</taxon>
        <taxon>Bacillati</taxon>
        <taxon>Cyanobacteriota</taxon>
        <taxon>Cyanophyceae</taxon>
        <taxon>Nostocales</taxon>
        <taxon>Aphanizomenonaceae</taxon>
        <taxon>Dolichospermum</taxon>
        <taxon>Dolichospermum heterosporum</taxon>
    </lineage>
</organism>
<dbReference type="NCBIfam" id="TIGR02136">
    <property type="entry name" value="ptsS_2"/>
    <property type="match status" value="1"/>
</dbReference>
<keyword evidence="3 4" id="KW-0732">Signal</keyword>
<evidence type="ECO:0000259" key="5">
    <source>
        <dbReference type="Pfam" id="PF12849"/>
    </source>
</evidence>
<dbReference type="PANTHER" id="PTHR30570">
    <property type="entry name" value="PERIPLASMIC PHOSPHATE BINDING COMPONENT OF PHOSPHATE ABC TRANSPORTER"/>
    <property type="match status" value="1"/>
</dbReference>
<comment type="function">
    <text evidence="4">Involved in the system for phosphate transport across the cytoplasmic membrane.</text>
</comment>
<proteinExistence type="inferred from homology"/>
<reference evidence="6" key="1">
    <citation type="submission" date="2022-06" db="EMBL/GenBank/DDBJ databases">
        <title>Nostosin G and Spiroidesin B from the Cyanobacterium Dolichospermum sp. NIES-1697.</title>
        <authorList>
            <person name="Phan C.-S."/>
            <person name="Mehjabin J.J."/>
            <person name="Anas A.R.J."/>
            <person name="Hayasaka M."/>
            <person name="Onoki R."/>
            <person name="Wang J."/>
            <person name="Umezawa T."/>
            <person name="Washio K."/>
            <person name="Morikawa M."/>
            <person name="Okino T."/>
        </authorList>
    </citation>
    <scope>NUCLEOTIDE SEQUENCE</scope>
    <source>
        <strain evidence="6">NIES-1697</strain>
    </source>
</reference>
<dbReference type="PANTHER" id="PTHR30570:SF1">
    <property type="entry name" value="PHOSPHATE-BINDING PROTEIN PSTS"/>
    <property type="match status" value="1"/>
</dbReference>
<comment type="similarity">
    <text evidence="1 4">Belongs to the PstS family.</text>
</comment>